<proteinExistence type="predicted"/>
<name>A0A0P1EDG8_9RHOB</name>
<dbReference type="EMBL" id="CYPU01000023">
    <property type="protein sequence ID" value="CUH47341.1"/>
    <property type="molecule type" value="Genomic_DNA"/>
</dbReference>
<protein>
    <submittedName>
        <fullName evidence="1">Uncharacterized protein</fullName>
    </submittedName>
</protein>
<gene>
    <name evidence="1" type="ORF">RUA4292_01510</name>
</gene>
<sequence>MRPQEASRSNMEHAFFTPHRTLRRFYVLQGLCLAFTVREKKLEQVRSKAIGFS</sequence>
<evidence type="ECO:0000313" key="1">
    <source>
        <dbReference type="EMBL" id="CUH47341.1"/>
    </source>
</evidence>
<reference evidence="1 2" key="1">
    <citation type="submission" date="2015-09" db="EMBL/GenBank/DDBJ databases">
        <authorList>
            <consortium name="Swine Surveillance"/>
        </authorList>
    </citation>
    <scope>NUCLEOTIDE SEQUENCE [LARGE SCALE GENOMIC DNA]</scope>
    <source>
        <strain evidence="1 2">CECT 4292</strain>
    </source>
</reference>
<dbReference type="Proteomes" id="UP000050783">
    <property type="component" value="Unassembled WGS sequence"/>
</dbReference>
<accession>A0A0P1EDG8</accession>
<organism evidence="1 2">
    <name type="scientific">Ruegeria atlantica</name>
    <dbReference type="NCBI Taxonomy" id="81569"/>
    <lineage>
        <taxon>Bacteria</taxon>
        <taxon>Pseudomonadati</taxon>
        <taxon>Pseudomonadota</taxon>
        <taxon>Alphaproteobacteria</taxon>
        <taxon>Rhodobacterales</taxon>
        <taxon>Roseobacteraceae</taxon>
        <taxon>Ruegeria</taxon>
    </lineage>
</organism>
<dbReference type="AlphaFoldDB" id="A0A0P1EDG8"/>
<evidence type="ECO:0000313" key="2">
    <source>
        <dbReference type="Proteomes" id="UP000050783"/>
    </source>
</evidence>